<reference evidence="1" key="1">
    <citation type="submission" date="2017-04" db="EMBL/GenBank/DDBJ databases">
        <title>Genome deletions in a multicellular cyanobacterial endosymbiont for morphological adaptation in marine diatoms.</title>
        <authorList>
            <person name="Wang Y."/>
            <person name="Gao H."/>
            <person name="Li R."/>
            <person name="Xu X."/>
        </authorList>
    </citation>
    <scope>NUCLEOTIDE SEQUENCE</scope>
    <source>
        <strain evidence="1">FACHB 800</strain>
    </source>
</reference>
<keyword evidence="2" id="KW-1185">Reference proteome</keyword>
<dbReference type="KEGG" id="rsin:B6N60_02136"/>
<evidence type="ECO:0000313" key="1">
    <source>
        <dbReference type="EMBL" id="QXE23446.1"/>
    </source>
</evidence>
<dbReference type="EMBL" id="CP021056">
    <property type="protein sequence ID" value="QXE23446.1"/>
    <property type="molecule type" value="Genomic_DNA"/>
</dbReference>
<protein>
    <submittedName>
        <fullName evidence="1">Uncharacterized protein</fullName>
    </submittedName>
</protein>
<organism evidence="1 2">
    <name type="scientific">Richelia sinica FACHB-800</name>
    <dbReference type="NCBI Taxonomy" id="1357546"/>
    <lineage>
        <taxon>Bacteria</taxon>
        <taxon>Bacillati</taxon>
        <taxon>Cyanobacteriota</taxon>
        <taxon>Cyanophyceae</taxon>
        <taxon>Nostocales</taxon>
        <taxon>Nostocaceae</taxon>
        <taxon>Richelia</taxon>
    </lineage>
</organism>
<dbReference type="Proteomes" id="UP000683511">
    <property type="component" value="Chromosome"/>
</dbReference>
<sequence length="35" mass="3943">MEGDVNAFDSRVVAPSRVWGLNILTTEAHFLVRQN</sequence>
<evidence type="ECO:0000313" key="2">
    <source>
        <dbReference type="Proteomes" id="UP000683511"/>
    </source>
</evidence>
<gene>
    <name evidence="1" type="ORF">B6N60_02136</name>
</gene>
<name>A0A975Y4R0_9NOST</name>
<accession>A0A975Y4R0</accession>
<proteinExistence type="predicted"/>
<dbReference type="AlphaFoldDB" id="A0A975Y4R0"/>